<name>A0A9X1ISS9_9SPHN</name>
<accession>A0A9X1ISS9</accession>
<dbReference type="InterPro" id="IPR011986">
    <property type="entry name" value="Xdiol_dOase_LigA"/>
</dbReference>
<dbReference type="Proteomes" id="UP001138757">
    <property type="component" value="Unassembled WGS sequence"/>
</dbReference>
<reference evidence="3" key="1">
    <citation type="submission" date="2021-05" db="EMBL/GenBank/DDBJ databases">
        <title>Genome of Sphingobium sp. strain.</title>
        <authorList>
            <person name="Fan R."/>
        </authorList>
    </citation>
    <scope>NUCLEOTIDE SEQUENCE</scope>
    <source>
        <strain evidence="3">H33</strain>
    </source>
</reference>
<dbReference type="NCBIfam" id="NF009904">
    <property type="entry name" value="PRK13367.1"/>
    <property type="match status" value="1"/>
</dbReference>
<dbReference type="EMBL" id="JAHGAW010000012">
    <property type="protein sequence ID" value="MBT2188652.1"/>
    <property type="molecule type" value="Genomic_DNA"/>
</dbReference>
<dbReference type="Gene3D" id="1.10.700.10">
    <property type="entry name" value="Dioxygenase LigAB, LigA subunit"/>
    <property type="match status" value="1"/>
</dbReference>
<evidence type="ECO:0000313" key="4">
    <source>
        <dbReference type="Proteomes" id="UP001138757"/>
    </source>
</evidence>
<dbReference type="InterPro" id="IPR036622">
    <property type="entry name" value="LigA_sf"/>
</dbReference>
<comment type="caution">
    <text evidence="3">The sequence shown here is derived from an EMBL/GenBank/DDBJ whole genome shotgun (WGS) entry which is preliminary data.</text>
</comment>
<feature type="domain" description="Extradiol ring-cleavage dioxygenase class III enzyme subunit B" evidence="1">
    <location>
        <begin position="8"/>
        <end position="272"/>
    </location>
</feature>
<dbReference type="SUPFAM" id="SSF48076">
    <property type="entry name" value="LigA subunit of an aromatic-ring-opening dioxygenase LigAB"/>
    <property type="match status" value="1"/>
</dbReference>
<dbReference type="EC" id="1.13.11.57" evidence="3"/>
<evidence type="ECO:0000259" key="1">
    <source>
        <dbReference type="Pfam" id="PF02900"/>
    </source>
</evidence>
<dbReference type="Pfam" id="PF02900">
    <property type="entry name" value="LigB"/>
    <property type="match status" value="1"/>
</dbReference>
<sequence length="424" mass="46636">MARIIGGIGTSHTPTIGFALDAGKQQDPTWAPIFEAYSPLRSWLDETRPDVVFTIYNDHATSFFFDHYSAFALGVGERHSVADEGGGPRVLPPIDGHPALARHIAESLMADEFDMSFFQRRKLDHGCFSPVSLLADYSEGWPFKMIPLAVGVLQNPVPSARRCWMLGQALRRAIESYPENLSVAIVATGGLSHQVHGKRAGFNDPEWDRLFVDLLVDDPETLARMSQAELAMRGGWESSEVVMWLIMRGALAARPEVLSRDYYLPSMTGIATLLLENRSGSAALSPASALDTATLSPPQSQPFTLDLSVKRYDLNRFLQQMVEPEHRSAFLADEEASLASSRLDPSDQHLIRQRDWSGLIERGAIFFGLEKLAAVLGMPNAVIYAGMRGETLEEFQASRNAPGALYSVGRAFGSDAEVEIAPRD</sequence>
<dbReference type="NCBIfam" id="NF009902">
    <property type="entry name" value="PRK13365.1"/>
    <property type="match status" value="1"/>
</dbReference>
<keyword evidence="3" id="KW-0223">Dioxygenase</keyword>
<dbReference type="Pfam" id="PF07746">
    <property type="entry name" value="LigA"/>
    <property type="match status" value="1"/>
</dbReference>
<dbReference type="RefSeq" id="WP_214624909.1">
    <property type="nucleotide sequence ID" value="NZ_JAHGAW010000012.1"/>
</dbReference>
<proteinExistence type="predicted"/>
<feature type="domain" description="Extradiol ring-cleavage dioxygenase LigAB LigA subunit" evidence="2">
    <location>
        <begin position="314"/>
        <end position="399"/>
    </location>
</feature>
<dbReference type="InterPro" id="IPR004183">
    <property type="entry name" value="Xdiol_dOase_suB"/>
</dbReference>
<dbReference type="SUPFAM" id="SSF53213">
    <property type="entry name" value="LigB-like"/>
    <property type="match status" value="1"/>
</dbReference>
<gene>
    <name evidence="3" type="ORF">KK488_16990</name>
</gene>
<keyword evidence="3" id="KW-0560">Oxidoreductase</keyword>
<keyword evidence="4" id="KW-1185">Reference proteome</keyword>
<evidence type="ECO:0000313" key="3">
    <source>
        <dbReference type="EMBL" id="MBT2188652.1"/>
    </source>
</evidence>
<protein>
    <submittedName>
        <fullName evidence="3">Gallate dioxygenase</fullName>
        <ecNumber evidence="3">1.13.11.57</ecNumber>
    </submittedName>
</protein>
<dbReference type="GO" id="GO:0036238">
    <property type="term" value="F:gallate dioxygenase activity"/>
    <property type="evidence" value="ECO:0007669"/>
    <property type="project" value="UniProtKB-EC"/>
</dbReference>
<dbReference type="AlphaFoldDB" id="A0A9X1ISS9"/>
<dbReference type="GO" id="GO:0008198">
    <property type="term" value="F:ferrous iron binding"/>
    <property type="evidence" value="ECO:0007669"/>
    <property type="project" value="InterPro"/>
</dbReference>
<evidence type="ECO:0000259" key="2">
    <source>
        <dbReference type="Pfam" id="PF07746"/>
    </source>
</evidence>
<organism evidence="3 4">
    <name type="scientific">Sphingobium nicotianae</name>
    <dbReference type="NCBI Taxonomy" id="2782607"/>
    <lineage>
        <taxon>Bacteria</taxon>
        <taxon>Pseudomonadati</taxon>
        <taxon>Pseudomonadota</taxon>
        <taxon>Alphaproteobacteria</taxon>
        <taxon>Sphingomonadales</taxon>
        <taxon>Sphingomonadaceae</taxon>
        <taxon>Sphingobium</taxon>
    </lineage>
</organism>
<dbReference type="Gene3D" id="3.40.830.10">
    <property type="entry name" value="LigB-like"/>
    <property type="match status" value="1"/>
</dbReference>